<dbReference type="eggNOG" id="ENOG502SHFZ">
    <property type="taxonomic scope" value="Eukaryota"/>
</dbReference>
<dbReference type="Gene3D" id="4.10.240.10">
    <property type="entry name" value="Zn(2)-C6 fungal-type DNA-binding domain"/>
    <property type="match status" value="1"/>
</dbReference>
<evidence type="ECO:0000256" key="6">
    <source>
        <dbReference type="SAM" id="MobiDB-lite"/>
    </source>
</evidence>
<dbReference type="STRING" id="86049.A0A1C1C7V8"/>
<dbReference type="InterPro" id="IPR036864">
    <property type="entry name" value="Zn2-C6_fun-type_DNA-bd_sf"/>
</dbReference>
<protein>
    <recommendedName>
        <fullName evidence="7">Zn(2)-C6 fungal-type domain-containing protein</fullName>
    </recommendedName>
</protein>
<comment type="subcellular location">
    <subcellularLocation>
        <location evidence="1">Nucleus</location>
    </subcellularLocation>
</comment>
<proteinExistence type="predicted"/>
<evidence type="ECO:0000256" key="2">
    <source>
        <dbReference type="ARBA" id="ARBA00023015"/>
    </source>
</evidence>
<dbReference type="VEuPathDB" id="FungiDB:CLCR_05910"/>
<dbReference type="GO" id="GO:0000976">
    <property type="term" value="F:transcription cis-regulatory region binding"/>
    <property type="evidence" value="ECO:0007669"/>
    <property type="project" value="TreeGrafter"/>
</dbReference>
<keyword evidence="5" id="KW-0539">Nucleus</keyword>
<organism evidence="8 9">
    <name type="scientific">Cladophialophora carrionii</name>
    <dbReference type="NCBI Taxonomy" id="86049"/>
    <lineage>
        <taxon>Eukaryota</taxon>
        <taxon>Fungi</taxon>
        <taxon>Dikarya</taxon>
        <taxon>Ascomycota</taxon>
        <taxon>Pezizomycotina</taxon>
        <taxon>Eurotiomycetes</taxon>
        <taxon>Chaetothyriomycetidae</taxon>
        <taxon>Chaetothyriales</taxon>
        <taxon>Herpotrichiellaceae</taxon>
        <taxon>Cladophialophora</taxon>
    </lineage>
</organism>
<dbReference type="PANTHER" id="PTHR31845:SF10">
    <property type="entry name" value="ZN(II)2CYS6 TRANSCRIPTION FACTOR (EUROFUNG)"/>
    <property type="match status" value="1"/>
</dbReference>
<feature type="region of interest" description="Disordered" evidence="6">
    <location>
        <begin position="103"/>
        <end position="134"/>
    </location>
</feature>
<evidence type="ECO:0000313" key="8">
    <source>
        <dbReference type="EMBL" id="OCT44542.1"/>
    </source>
</evidence>
<keyword evidence="9" id="KW-1185">Reference proteome</keyword>
<sequence length="418" mass="46320">MTPSPSRVASVRVLHPGAVMNVVDNAQSRRRACVRCATAKARCTYSVSEGCDRCQRLGRECILENIPRRKREKQSSRVKALEEKVNALLALLGPEKVPGGIGNPATIDARTPAPTEDGCSPFGRSAQSTTAPSTAEEGRFFDAIDHGLLTMSTADALLSKYKRVHSEYFPFVIVAPQTDAATLRAQSPVLFLAIMATCLEGDHLLQRRLGFEVKQTLCERVMVGNERDLGLLQGLLVLLAWTHFHFSPTSKQLFMLLQMAVGLVTDLDLDRCPAHRDQRVASHLCCVSSPQNPQGQAKYPVQCRRSLAEIRALLGCFYLCSSMAMMRKELAMRHTKWIDNCCHILDAEQEWPTDMYVTALISTRCLVQSVGERFSYDDITLVQLQSDVVINMSLNGFKKAIAELESGPAFSPTRENCE</sequence>
<evidence type="ECO:0000256" key="5">
    <source>
        <dbReference type="ARBA" id="ARBA00023242"/>
    </source>
</evidence>
<dbReference type="GO" id="GO:0000981">
    <property type="term" value="F:DNA-binding transcription factor activity, RNA polymerase II-specific"/>
    <property type="evidence" value="ECO:0007669"/>
    <property type="project" value="InterPro"/>
</dbReference>
<keyword evidence="4" id="KW-0804">Transcription</keyword>
<evidence type="ECO:0000313" key="9">
    <source>
        <dbReference type="Proteomes" id="UP000094526"/>
    </source>
</evidence>
<dbReference type="EMBL" id="LGRB01000020">
    <property type="protein sequence ID" value="OCT44542.1"/>
    <property type="molecule type" value="Genomic_DNA"/>
</dbReference>
<gene>
    <name evidence="8" type="ORF">CLCR_05910</name>
</gene>
<reference evidence="9" key="1">
    <citation type="submission" date="2015-07" db="EMBL/GenBank/DDBJ databases">
        <authorList>
            <person name="Teixeira M.M."/>
            <person name="Souza R.C."/>
            <person name="Almeida L.G."/>
            <person name="Vicente V.A."/>
            <person name="de Hoog S."/>
            <person name="Bocca A.L."/>
            <person name="de Almeida S.R."/>
            <person name="Vasconcelos A.T."/>
            <person name="Felipe M.S."/>
        </authorList>
    </citation>
    <scope>NUCLEOTIDE SEQUENCE [LARGE SCALE GENOMIC DNA]</scope>
    <source>
        <strain evidence="9">KSF</strain>
    </source>
</reference>
<dbReference type="Proteomes" id="UP000094526">
    <property type="component" value="Unassembled WGS sequence"/>
</dbReference>
<dbReference type="SUPFAM" id="SSF57701">
    <property type="entry name" value="Zn2/Cys6 DNA-binding domain"/>
    <property type="match status" value="1"/>
</dbReference>
<dbReference type="OrthoDB" id="5226580at2759"/>
<dbReference type="InterPro" id="IPR001138">
    <property type="entry name" value="Zn2Cys6_DnaBD"/>
</dbReference>
<feature type="domain" description="Zn(2)-C6 fungal-type" evidence="7">
    <location>
        <begin position="32"/>
        <end position="61"/>
    </location>
</feature>
<comment type="caution">
    <text evidence="8">The sequence shown here is derived from an EMBL/GenBank/DDBJ whole genome shotgun (WGS) entry which is preliminary data.</text>
</comment>
<evidence type="ECO:0000256" key="1">
    <source>
        <dbReference type="ARBA" id="ARBA00004123"/>
    </source>
</evidence>
<evidence type="ECO:0000256" key="3">
    <source>
        <dbReference type="ARBA" id="ARBA00023125"/>
    </source>
</evidence>
<dbReference type="PROSITE" id="PS00463">
    <property type="entry name" value="ZN2_CY6_FUNGAL_1"/>
    <property type="match status" value="1"/>
</dbReference>
<name>A0A1C1C7V8_9EURO</name>
<dbReference type="AlphaFoldDB" id="A0A1C1C7V8"/>
<keyword evidence="2" id="KW-0805">Transcription regulation</keyword>
<accession>A0A1C1C7V8</accession>
<dbReference type="GO" id="GO:0005634">
    <property type="term" value="C:nucleus"/>
    <property type="evidence" value="ECO:0007669"/>
    <property type="project" value="UniProtKB-SubCell"/>
</dbReference>
<evidence type="ECO:0000256" key="4">
    <source>
        <dbReference type="ARBA" id="ARBA00023163"/>
    </source>
</evidence>
<dbReference type="InterPro" id="IPR051089">
    <property type="entry name" value="prtT"/>
</dbReference>
<evidence type="ECO:0000259" key="7">
    <source>
        <dbReference type="PROSITE" id="PS00463"/>
    </source>
</evidence>
<keyword evidence="3" id="KW-0238">DNA-binding</keyword>
<dbReference type="PANTHER" id="PTHR31845">
    <property type="entry name" value="FINGER DOMAIN PROTEIN, PUTATIVE-RELATED"/>
    <property type="match status" value="1"/>
</dbReference>
<dbReference type="VEuPathDB" id="FungiDB:G647_07222"/>
<dbReference type="GO" id="GO:0008270">
    <property type="term" value="F:zinc ion binding"/>
    <property type="evidence" value="ECO:0007669"/>
    <property type="project" value="InterPro"/>
</dbReference>